<sequence>MDRRLLSSEDIRKKTIRLSCESGAGHLAPSLSSIEILTVLFRDFMKFKDYDPFWEGRDRLVFSKGHGAYAYYIILNEIGFLPDFELKEFYKTSSIKGCLVSNPNYMIEASTGSLGHGLPIAVGMAKSLKMQNLSNKVIAIVGDGEMQEGSNFEALQLAYRFKLDNLLLIIDANDLQAMDRVENVGLPNDKLSKILSLFTVKNCFYDIDGHNEELLGNCFSNVFLGKGRKGFINIAFCRTVKGKGLDFMENVAKYHFRCPTEDGYKLNNDANK</sequence>
<name>A0A519BAE8_9DELT</name>
<proteinExistence type="inferred from homology"/>
<dbReference type="InterPro" id="IPR005474">
    <property type="entry name" value="Transketolase_N"/>
</dbReference>
<comment type="caution">
    <text evidence="5">The sequence shown here is derived from an EMBL/GenBank/DDBJ whole genome shotgun (WGS) entry which is preliminary data.</text>
</comment>
<dbReference type="Pfam" id="PF00456">
    <property type="entry name" value="Transketolase_N"/>
    <property type="match status" value="1"/>
</dbReference>
<keyword evidence="3" id="KW-0786">Thiamine pyrophosphate</keyword>
<evidence type="ECO:0000256" key="3">
    <source>
        <dbReference type="ARBA" id="ARBA00023052"/>
    </source>
</evidence>
<comment type="cofactor">
    <cofactor evidence="1">
        <name>thiamine diphosphate</name>
        <dbReference type="ChEBI" id="CHEBI:58937"/>
    </cofactor>
</comment>
<evidence type="ECO:0000313" key="5">
    <source>
        <dbReference type="EMBL" id="RZD14262.1"/>
    </source>
</evidence>
<protein>
    <submittedName>
        <fullName evidence="5">Transketolase</fullName>
    </submittedName>
</protein>
<dbReference type="EMBL" id="SGBD01000003">
    <property type="protein sequence ID" value="RZD14262.1"/>
    <property type="molecule type" value="Genomic_DNA"/>
</dbReference>
<dbReference type="InterPro" id="IPR029061">
    <property type="entry name" value="THDP-binding"/>
</dbReference>
<gene>
    <name evidence="5" type="ORF">EVJ47_06225</name>
</gene>
<evidence type="ECO:0000256" key="2">
    <source>
        <dbReference type="ARBA" id="ARBA00007131"/>
    </source>
</evidence>
<dbReference type="SUPFAM" id="SSF52518">
    <property type="entry name" value="Thiamin diphosphate-binding fold (THDP-binding)"/>
    <property type="match status" value="1"/>
</dbReference>
<feature type="domain" description="Transketolase N-terminal" evidence="4">
    <location>
        <begin position="21"/>
        <end position="255"/>
    </location>
</feature>
<dbReference type="CDD" id="cd02012">
    <property type="entry name" value="TPP_TK"/>
    <property type="match status" value="1"/>
</dbReference>
<reference evidence="5 6" key="1">
    <citation type="submission" date="2019-01" db="EMBL/GenBank/DDBJ databases">
        <title>Insights into ecological role of a new deltaproteobacterial order Candidatus Sinidesulfobacterales (Sva0485) by metagenomics and metatranscriptomics.</title>
        <authorList>
            <person name="Tan S."/>
            <person name="Liu J."/>
            <person name="Fang Y."/>
            <person name="Hedlund B.P."/>
            <person name="Lian Z.H."/>
            <person name="Huang L.Y."/>
            <person name="Li J.T."/>
            <person name="Huang L.N."/>
            <person name="Li W.J."/>
            <person name="Jiang H.C."/>
            <person name="Dong H.L."/>
            <person name="Shu W.S."/>
        </authorList>
    </citation>
    <scope>NUCLEOTIDE SEQUENCE [LARGE SCALE GENOMIC DNA]</scope>
    <source>
        <strain evidence="5">AP3</strain>
    </source>
</reference>
<evidence type="ECO:0000313" key="6">
    <source>
        <dbReference type="Proteomes" id="UP000320813"/>
    </source>
</evidence>
<dbReference type="Gene3D" id="3.40.50.970">
    <property type="match status" value="1"/>
</dbReference>
<evidence type="ECO:0000259" key="4">
    <source>
        <dbReference type="Pfam" id="PF00456"/>
    </source>
</evidence>
<evidence type="ECO:0000256" key="1">
    <source>
        <dbReference type="ARBA" id="ARBA00001964"/>
    </source>
</evidence>
<accession>A0A519BAE8</accession>
<dbReference type="PANTHER" id="PTHR47514">
    <property type="entry name" value="TRANSKETOLASE N-TERMINAL SECTION-RELATED"/>
    <property type="match status" value="1"/>
</dbReference>
<dbReference type="AlphaFoldDB" id="A0A519BAE8"/>
<comment type="similarity">
    <text evidence="2">Belongs to the transketolase family.</text>
</comment>
<dbReference type="PANTHER" id="PTHR47514:SF1">
    <property type="entry name" value="TRANSKETOLASE N-TERMINAL SECTION-RELATED"/>
    <property type="match status" value="1"/>
</dbReference>
<dbReference type="Proteomes" id="UP000320813">
    <property type="component" value="Unassembled WGS sequence"/>
</dbReference>
<organism evidence="5 6">
    <name type="scientific">Candidatus Acidulodesulfobacterium ferriphilum</name>
    <dbReference type="NCBI Taxonomy" id="2597223"/>
    <lineage>
        <taxon>Bacteria</taxon>
        <taxon>Deltaproteobacteria</taxon>
        <taxon>Candidatus Acidulodesulfobacterales</taxon>
        <taxon>Candidatus Acidulodesulfobacterium</taxon>
    </lineage>
</organism>